<dbReference type="EMBL" id="MFKT01000029">
    <property type="protein sequence ID" value="OGG52473.1"/>
    <property type="molecule type" value="Genomic_DNA"/>
</dbReference>
<dbReference type="STRING" id="1798480.A2851_05555"/>
<reference evidence="1 2" key="1">
    <citation type="journal article" date="2016" name="Nat. Commun.">
        <title>Thousands of microbial genomes shed light on interconnected biogeochemical processes in an aquifer system.</title>
        <authorList>
            <person name="Anantharaman K."/>
            <person name="Brown C.T."/>
            <person name="Hug L.A."/>
            <person name="Sharon I."/>
            <person name="Castelle C.J."/>
            <person name="Probst A.J."/>
            <person name="Thomas B.C."/>
            <person name="Singh A."/>
            <person name="Wilkins M.J."/>
            <person name="Karaoz U."/>
            <person name="Brodie E.L."/>
            <person name="Williams K.H."/>
            <person name="Hubbard S.S."/>
            <person name="Banfield J.F."/>
        </authorList>
    </citation>
    <scope>NUCLEOTIDE SEQUENCE [LARGE SCALE GENOMIC DNA]</scope>
</reference>
<evidence type="ECO:0000313" key="1">
    <source>
        <dbReference type="EMBL" id="OGG52473.1"/>
    </source>
</evidence>
<evidence type="ECO:0008006" key="3">
    <source>
        <dbReference type="Google" id="ProtNLM"/>
    </source>
</evidence>
<evidence type="ECO:0000313" key="2">
    <source>
        <dbReference type="Proteomes" id="UP000176863"/>
    </source>
</evidence>
<proteinExistence type="predicted"/>
<dbReference type="Proteomes" id="UP000176863">
    <property type="component" value="Unassembled WGS sequence"/>
</dbReference>
<sequence length="79" mass="9095">MSTKLTTRDFFRSPRKVAELVKSGRRITVTRASKPFFEVLPTKRPKGLTVADFKDLVFSDKKMDRDASKRVDEIVYGDL</sequence>
<name>A0A1F6CTI1_9BACT</name>
<dbReference type="AlphaFoldDB" id="A0A1F6CTI1"/>
<gene>
    <name evidence="1" type="ORF">A2851_05555</name>
</gene>
<comment type="caution">
    <text evidence="1">The sequence shown here is derived from an EMBL/GenBank/DDBJ whole genome shotgun (WGS) entry which is preliminary data.</text>
</comment>
<accession>A0A1F6CTI1</accession>
<protein>
    <recommendedName>
        <fullName evidence="3">Prevent-host-death protein</fullName>
    </recommendedName>
</protein>
<organism evidence="1 2">
    <name type="scientific">Candidatus Kaiserbacteria bacterium RIFCSPHIGHO2_01_FULL_53_29</name>
    <dbReference type="NCBI Taxonomy" id="1798480"/>
    <lineage>
        <taxon>Bacteria</taxon>
        <taxon>Candidatus Kaiseribacteriota</taxon>
    </lineage>
</organism>